<feature type="binding site" evidence="13">
    <location>
        <position position="441"/>
    </location>
    <ligand>
        <name>K(+)</name>
        <dbReference type="ChEBI" id="CHEBI:29103"/>
    </ligand>
</feature>
<feature type="binding site" evidence="13">
    <location>
        <position position="227"/>
    </location>
    <ligand>
        <name>K(+)</name>
        <dbReference type="ChEBI" id="CHEBI:29103"/>
    </ligand>
</feature>
<keyword evidence="5 12" id="KW-0997">Cell inner membrane</keyword>
<dbReference type="GO" id="GO:0005886">
    <property type="term" value="C:plasma membrane"/>
    <property type="evidence" value="ECO:0007669"/>
    <property type="project" value="UniProtKB-SubCell"/>
</dbReference>
<evidence type="ECO:0000256" key="2">
    <source>
        <dbReference type="ARBA" id="ARBA00009137"/>
    </source>
</evidence>
<gene>
    <name evidence="15" type="ORF">E6Q80_20220</name>
</gene>
<protein>
    <recommendedName>
        <fullName evidence="12">Trk system potassium uptake protein</fullName>
    </recommendedName>
</protein>
<feature type="transmembrane region" description="Helical" evidence="14">
    <location>
        <begin position="280"/>
        <end position="299"/>
    </location>
</feature>
<reference evidence="15 16" key="1">
    <citation type="submission" date="2018-09" db="EMBL/GenBank/DDBJ databases">
        <title>Metagenome Assembled Genomes from an Advanced Water Purification Facility.</title>
        <authorList>
            <person name="Stamps B.W."/>
            <person name="Spear J.R."/>
        </authorList>
    </citation>
    <scope>NUCLEOTIDE SEQUENCE [LARGE SCALE GENOMIC DNA]</scope>
    <source>
        <strain evidence="15">Bin_27_1</strain>
    </source>
</reference>
<evidence type="ECO:0000256" key="8">
    <source>
        <dbReference type="ARBA" id="ARBA00022958"/>
    </source>
</evidence>
<evidence type="ECO:0000256" key="11">
    <source>
        <dbReference type="ARBA" id="ARBA00023136"/>
    </source>
</evidence>
<feature type="binding site" evidence="13">
    <location>
        <position position="226"/>
    </location>
    <ligand>
        <name>K(+)</name>
        <dbReference type="ChEBI" id="CHEBI:29103"/>
    </ligand>
</feature>
<evidence type="ECO:0000256" key="3">
    <source>
        <dbReference type="ARBA" id="ARBA00022448"/>
    </source>
</evidence>
<evidence type="ECO:0000256" key="7">
    <source>
        <dbReference type="ARBA" id="ARBA00022692"/>
    </source>
</evidence>
<comment type="subcellular location">
    <subcellularLocation>
        <location evidence="1 12">Cell inner membrane</location>
        <topology evidence="1 12">Multi-pass membrane protein</topology>
    </subcellularLocation>
</comment>
<keyword evidence="10 12" id="KW-0406">Ion transport</keyword>
<keyword evidence="7 14" id="KW-0812">Transmembrane</keyword>
<feature type="transmembrane region" description="Helical" evidence="14">
    <location>
        <begin position="190"/>
        <end position="208"/>
    </location>
</feature>
<evidence type="ECO:0000256" key="1">
    <source>
        <dbReference type="ARBA" id="ARBA00004429"/>
    </source>
</evidence>
<feature type="transmembrane region" description="Helical" evidence="14">
    <location>
        <begin position="139"/>
        <end position="159"/>
    </location>
</feature>
<feature type="transmembrane region" description="Helical" evidence="14">
    <location>
        <begin position="242"/>
        <end position="260"/>
    </location>
</feature>
<dbReference type="PANTHER" id="PTHR32024:SF2">
    <property type="entry name" value="TRK SYSTEM POTASSIUM UPTAKE PROTEIN TRKG-RELATED"/>
    <property type="match status" value="1"/>
</dbReference>
<dbReference type="AlphaFoldDB" id="A0A5C7S7E8"/>
<comment type="caution">
    <text evidence="15">The sequence shown here is derived from an EMBL/GenBank/DDBJ whole genome shotgun (WGS) entry which is preliminary data.</text>
</comment>
<evidence type="ECO:0000256" key="6">
    <source>
        <dbReference type="ARBA" id="ARBA00022538"/>
    </source>
</evidence>
<keyword evidence="11 12" id="KW-0472">Membrane</keyword>
<feature type="transmembrane region" description="Helical" evidence="14">
    <location>
        <begin position="76"/>
        <end position="99"/>
    </location>
</feature>
<dbReference type="Proteomes" id="UP000321192">
    <property type="component" value="Unassembled WGS sequence"/>
</dbReference>
<evidence type="ECO:0000256" key="4">
    <source>
        <dbReference type="ARBA" id="ARBA00022475"/>
    </source>
</evidence>
<dbReference type="GO" id="GO:0046872">
    <property type="term" value="F:metal ion binding"/>
    <property type="evidence" value="ECO:0007669"/>
    <property type="project" value="UniProtKB-KW"/>
</dbReference>
<keyword evidence="9 14" id="KW-1133">Transmembrane helix</keyword>
<evidence type="ECO:0000313" key="16">
    <source>
        <dbReference type="Proteomes" id="UP000321192"/>
    </source>
</evidence>
<evidence type="ECO:0000256" key="10">
    <source>
        <dbReference type="ARBA" id="ARBA00023065"/>
    </source>
</evidence>
<evidence type="ECO:0000256" key="12">
    <source>
        <dbReference type="PIRNR" id="PIRNR006247"/>
    </source>
</evidence>
<keyword evidence="13" id="KW-0479">Metal-binding</keyword>
<dbReference type="GO" id="GO:0015379">
    <property type="term" value="F:potassium:chloride symporter activity"/>
    <property type="evidence" value="ECO:0007669"/>
    <property type="project" value="InterPro"/>
</dbReference>
<keyword evidence="6 12" id="KW-0633">Potassium transport</keyword>
<keyword evidence="3 12" id="KW-0813">Transport</keyword>
<sequence>MSSDARARAYYPALNALGLIIMIFGLLMSFPLVVSAVLGDGATLAYDQGLFVTFVAGLLLWAATRSKRRDLRVHDGFLLVAATWVVLPLFGALPLLAYIPDLGFTDAYFEAVSGLTATGATVLTGLEHLPISINLWRTFMHWVGGMGVIVLVVAILPLLGIGGRQLYKAEVPTPMKDSSLTPRIAETAKGLWLTYVLLTIACGFSLWWAGLAPWDAVIHAFSVAGLGGFSNRDASLGHFDSVGVELVTAGFALLAGLNYATHYLALVRRSSAPYRRDPEIPFYFGVLALSTLMLTAYLLAQGIFTDFGEALRYVAFHVVSISTSLGLATHDYTLWPMFAQIWILFLGSFVACSGSTGGGIKMMRAMILYKQVIREIVRSLHPNAVRPVRMGRNPVPEHILHAVLGFSFMYMVSIVSLTLVLSAAGLELVTAFSAVVACLNNTGPGLGLVGPASNYQGLDDLHKWVLCFAMILGRLEIFTFLVVLTPTFWRR</sequence>
<dbReference type="InterPro" id="IPR003445">
    <property type="entry name" value="Cat_transpt"/>
</dbReference>
<comment type="similarity">
    <text evidence="2 12">Belongs to the TrkH potassium transport family.</text>
</comment>
<feature type="transmembrane region" description="Helical" evidence="14">
    <location>
        <begin position="44"/>
        <end position="64"/>
    </location>
</feature>
<feature type="binding site" evidence="13">
    <location>
        <position position="118"/>
    </location>
    <ligand>
        <name>K(+)</name>
        <dbReference type="ChEBI" id="CHEBI:29103"/>
    </ligand>
</feature>
<feature type="transmembrane region" description="Helical" evidence="14">
    <location>
        <begin position="341"/>
        <end position="360"/>
    </location>
</feature>
<evidence type="ECO:0000256" key="9">
    <source>
        <dbReference type="ARBA" id="ARBA00022989"/>
    </source>
</evidence>
<dbReference type="EMBL" id="SSFD01000344">
    <property type="protein sequence ID" value="TXH79513.1"/>
    <property type="molecule type" value="Genomic_DNA"/>
</dbReference>
<dbReference type="InterPro" id="IPR004772">
    <property type="entry name" value="TrkH"/>
</dbReference>
<dbReference type="Pfam" id="PF02386">
    <property type="entry name" value="TrkH"/>
    <property type="match status" value="1"/>
</dbReference>
<proteinExistence type="inferred from homology"/>
<dbReference type="PANTHER" id="PTHR32024">
    <property type="entry name" value="TRK SYSTEM POTASSIUM UPTAKE PROTEIN TRKG-RELATED"/>
    <property type="match status" value="1"/>
</dbReference>
<evidence type="ECO:0000256" key="5">
    <source>
        <dbReference type="ARBA" id="ARBA00022519"/>
    </source>
</evidence>
<feature type="transmembrane region" description="Helical" evidence="14">
    <location>
        <begin position="399"/>
        <end position="424"/>
    </location>
</feature>
<accession>A0A5C7S7E8</accession>
<feature type="transmembrane region" description="Helical" evidence="14">
    <location>
        <begin position="461"/>
        <end position="484"/>
    </location>
</feature>
<name>A0A5C7S7E8_THASP</name>
<feature type="transmembrane region" description="Helical" evidence="14">
    <location>
        <begin position="12"/>
        <end position="38"/>
    </location>
</feature>
<comment type="function">
    <text evidence="12">Low-affinity potassium transport system. Interacts with Trk system potassium uptake protein TrkA.</text>
</comment>
<keyword evidence="4 12" id="KW-1003">Cell membrane</keyword>
<organism evidence="15 16">
    <name type="scientific">Thauera aminoaromatica</name>
    <dbReference type="NCBI Taxonomy" id="164330"/>
    <lineage>
        <taxon>Bacteria</taxon>
        <taxon>Pseudomonadati</taxon>
        <taxon>Pseudomonadota</taxon>
        <taxon>Betaproteobacteria</taxon>
        <taxon>Rhodocyclales</taxon>
        <taxon>Zoogloeaceae</taxon>
        <taxon>Thauera</taxon>
    </lineage>
</organism>
<evidence type="ECO:0000256" key="14">
    <source>
        <dbReference type="SAM" id="Phobius"/>
    </source>
</evidence>
<dbReference type="PIRSF" id="PIRSF006247">
    <property type="entry name" value="TrkH"/>
    <property type="match status" value="1"/>
</dbReference>
<dbReference type="RefSeq" id="WP_276661667.1">
    <property type="nucleotide sequence ID" value="NZ_SSFD01000344.1"/>
</dbReference>
<keyword evidence="8 12" id="KW-0630">Potassium</keyword>
<evidence type="ECO:0000256" key="13">
    <source>
        <dbReference type="PIRSR" id="PIRSR006247-1"/>
    </source>
</evidence>
<evidence type="ECO:0000313" key="15">
    <source>
        <dbReference type="EMBL" id="TXH79513.1"/>
    </source>
</evidence>